<keyword evidence="3" id="KW-1003">Cell membrane</keyword>
<dbReference type="AlphaFoldDB" id="A0A2V5L3Z0"/>
<keyword evidence="5 7" id="KW-1133">Transmembrane helix</keyword>
<dbReference type="PROSITE" id="PS50928">
    <property type="entry name" value="ABC_TM1"/>
    <property type="match status" value="1"/>
</dbReference>
<feature type="transmembrane region" description="Helical" evidence="7">
    <location>
        <begin position="117"/>
        <end position="138"/>
    </location>
</feature>
<comment type="similarity">
    <text evidence="7">Belongs to the binding-protein-dependent transport system permease family.</text>
</comment>
<evidence type="ECO:0000256" key="1">
    <source>
        <dbReference type="ARBA" id="ARBA00004651"/>
    </source>
</evidence>
<sequence>MRAQNQRTSALTIGTSKAWTGGAITALIVLALMWVIPILWGVATSLKTEKDAAGPALSVPSQGWTLDAYVQVLTQGEIPRWMFNSFFVAVSVTILTVAISALAAYGFSRTEFRGRKWLFALTIASIMVPGQILIVPLFQQMNSMRLTDTFAGIILPQIVAPMMVFIMKNFFETIPQELEEAARIDGAGRMRIFITIIVPLSRPILMAVSIFVFIGAWNNFLWPFIVTNNPDLLTLPVGLATVKNAYGVQYAQSMASAILAALPLMVVFALFQRQIVKGFATSGMGGQ</sequence>
<feature type="transmembrane region" description="Helical" evidence="7">
    <location>
        <begin position="192"/>
        <end position="217"/>
    </location>
</feature>
<evidence type="ECO:0000256" key="6">
    <source>
        <dbReference type="ARBA" id="ARBA00023136"/>
    </source>
</evidence>
<evidence type="ECO:0000256" key="2">
    <source>
        <dbReference type="ARBA" id="ARBA00022448"/>
    </source>
</evidence>
<feature type="domain" description="ABC transmembrane type-1" evidence="8">
    <location>
        <begin position="82"/>
        <end position="271"/>
    </location>
</feature>
<organism evidence="9 10">
    <name type="scientific">Arthrobacter livingstonensis</name>
    <dbReference type="NCBI Taxonomy" id="670078"/>
    <lineage>
        <taxon>Bacteria</taxon>
        <taxon>Bacillati</taxon>
        <taxon>Actinomycetota</taxon>
        <taxon>Actinomycetes</taxon>
        <taxon>Micrococcales</taxon>
        <taxon>Micrococcaceae</taxon>
        <taxon>Arthrobacter</taxon>
    </lineage>
</organism>
<dbReference type="PANTHER" id="PTHR43744:SF12">
    <property type="entry name" value="ABC TRANSPORTER PERMEASE PROTEIN MG189-RELATED"/>
    <property type="match status" value="1"/>
</dbReference>
<evidence type="ECO:0000313" key="10">
    <source>
        <dbReference type="Proteomes" id="UP000247832"/>
    </source>
</evidence>
<dbReference type="CDD" id="cd06261">
    <property type="entry name" value="TM_PBP2"/>
    <property type="match status" value="1"/>
</dbReference>
<dbReference type="SUPFAM" id="SSF161098">
    <property type="entry name" value="MetI-like"/>
    <property type="match status" value="1"/>
</dbReference>
<evidence type="ECO:0000313" key="9">
    <source>
        <dbReference type="EMBL" id="PYI65975.1"/>
    </source>
</evidence>
<comment type="caution">
    <text evidence="9">The sequence shown here is derived from an EMBL/GenBank/DDBJ whole genome shotgun (WGS) entry which is preliminary data.</text>
</comment>
<evidence type="ECO:0000256" key="4">
    <source>
        <dbReference type="ARBA" id="ARBA00022692"/>
    </source>
</evidence>
<feature type="transmembrane region" description="Helical" evidence="7">
    <location>
        <begin position="250"/>
        <end position="271"/>
    </location>
</feature>
<accession>A0A2V5L3Z0</accession>
<dbReference type="Pfam" id="PF00528">
    <property type="entry name" value="BPD_transp_1"/>
    <property type="match status" value="1"/>
</dbReference>
<gene>
    <name evidence="9" type="ORF">CVV68_16240</name>
</gene>
<name>A0A2V5L3Z0_9MICC</name>
<dbReference type="EMBL" id="QJVD01000019">
    <property type="protein sequence ID" value="PYI65975.1"/>
    <property type="molecule type" value="Genomic_DNA"/>
</dbReference>
<dbReference type="OrthoDB" id="3524874at2"/>
<evidence type="ECO:0000256" key="5">
    <source>
        <dbReference type="ARBA" id="ARBA00022989"/>
    </source>
</evidence>
<dbReference type="GO" id="GO:0005886">
    <property type="term" value="C:plasma membrane"/>
    <property type="evidence" value="ECO:0007669"/>
    <property type="project" value="UniProtKB-SubCell"/>
</dbReference>
<evidence type="ECO:0000256" key="7">
    <source>
        <dbReference type="RuleBase" id="RU363032"/>
    </source>
</evidence>
<evidence type="ECO:0000259" key="8">
    <source>
        <dbReference type="PROSITE" id="PS50928"/>
    </source>
</evidence>
<dbReference type="Proteomes" id="UP000247832">
    <property type="component" value="Unassembled WGS sequence"/>
</dbReference>
<feature type="transmembrane region" description="Helical" evidence="7">
    <location>
        <begin position="81"/>
        <end position="105"/>
    </location>
</feature>
<comment type="subcellular location">
    <subcellularLocation>
        <location evidence="1 7">Cell membrane</location>
        <topology evidence="1 7">Multi-pass membrane protein</topology>
    </subcellularLocation>
</comment>
<keyword evidence="6 7" id="KW-0472">Membrane</keyword>
<dbReference type="Gene3D" id="1.10.3720.10">
    <property type="entry name" value="MetI-like"/>
    <property type="match status" value="1"/>
</dbReference>
<dbReference type="PANTHER" id="PTHR43744">
    <property type="entry name" value="ABC TRANSPORTER PERMEASE PROTEIN MG189-RELATED-RELATED"/>
    <property type="match status" value="1"/>
</dbReference>
<dbReference type="InterPro" id="IPR035906">
    <property type="entry name" value="MetI-like_sf"/>
</dbReference>
<keyword evidence="10" id="KW-1185">Reference proteome</keyword>
<dbReference type="GO" id="GO:0055085">
    <property type="term" value="P:transmembrane transport"/>
    <property type="evidence" value="ECO:0007669"/>
    <property type="project" value="InterPro"/>
</dbReference>
<keyword evidence="4 7" id="KW-0812">Transmembrane</keyword>
<feature type="transmembrane region" description="Helical" evidence="7">
    <location>
        <begin position="150"/>
        <end position="171"/>
    </location>
</feature>
<dbReference type="InterPro" id="IPR000515">
    <property type="entry name" value="MetI-like"/>
</dbReference>
<proteinExistence type="inferred from homology"/>
<keyword evidence="2 7" id="KW-0813">Transport</keyword>
<evidence type="ECO:0000256" key="3">
    <source>
        <dbReference type="ARBA" id="ARBA00022475"/>
    </source>
</evidence>
<protein>
    <submittedName>
        <fullName evidence="9">Sugar ABC transporter permease</fullName>
    </submittedName>
</protein>
<feature type="transmembrane region" description="Helical" evidence="7">
    <location>
        <begin position="21"/>
        <end position="40"/>
    </location>
</feature>
<reference evidence="9 10" key="1">
    <citation type="submission" date="2018-05" db="EMBL/GenBank/DDBJ databases">
        <title>Genetic diversity of glacier-inhabiting Cryobacterium bacteria in China and description of Cryobacterium mengkeensis sp. nov. and Arthrobacter glacialis sp. nov.</title>
        <authorList>
            <person name="Liu Q."/>
            <person name="Xin Y.-H."/>
        </authorList>
    </citation>
    <scope>NUCLEOTIDE SEQUENCE [LARGE SCALE GENOMIC DNA]</scope>
    <source>
        <strain evidence="9 10">LI2</strain>
    </source>
</reference>